<gene>
    <name evidence="1" type="ORF">GPM918_LOCUS42673</name>
    <name evidence="2" type="ORF">SRO942_LOCUS43970</name>
</gene>
<keyword evidence="3" id="KW-1185">Reference proteome</keyword>
<comment type="caution">
    <text evidence="1">The sequence shown here is derived from an EMBL/GenBank/DDBJ whole genome shotgun (WGS) entry which is preliminary data.</text>
</comment>
<accession>A0A816B666</accession>
<sequence length="194" mass="22338">MAHLQFGGIELESVGLSTTVPDNDLARVMYYLSCVCSAIDYNDNDIQRYRNYNEYYRLTEEEKLLVVVLCGTLSPDVFIDKCWFESDALCGTSSNKFYNLKHFRADIIAVESIVIAGSRVQVKQIMTFKQGWMIRNYIEPMKRLIQQYGNQRRLQQQQQQQTITYAQRPTPRATYTSTTRPAPAVDDGCCCTIL</sequence>
<dbReference type="EMBL" id="CAJOBC010103109">
    <property type="protein sequence ID" value="CAF4483789.1"/>
    <property type="molecule type" value="Genomic_DNA"/>
</dbReference>
<evidence type="ECO:0000313" key="2">
    <source>
        <dbReference type="EMBL" id="CAF4483789.1"/>
    </source>
</evidence>
<dbReference type="Proteomes" id="UP000681722">
    <property type="component" value="Unassembled WGS sequence"/>
</dbReference>
<evidence type="ECO:0000313" key="3">
    <source>
        <dbReference type="Proteomes" id="UP000663829"/>
    </source>
</evidence>
<organism evidence="1 3">
    <name type="scientific">Didymodactylos carnosus</name>
    <dbReference type="NCBI Taxonomy" id="1234261"/>
    <lineage>
        <taxon>Eukaryota</taxon>
        <taxon>Metazoa</taxon>
        <taxon>Spiralia</taxon>
        <taxon>Gnathifera</taxon>
        <taxon>Rotifera</taxon>
        <taxon>Eurotatoria</taxon>
        <taxon>Bdelloidea</taxon>
        <taxon>Philodinida</taxon>
        <taxon>Philodinidae</taxon>
        <taxon>Didymodactylos</taxon>
    </lineage>
</organism>
<name>A0A816B666_9BILA</name>
<reference evidence="1" key="1">
    <citation type="submission" date="2021-02" db="EMBL/GenBank/DDBJ databases">
        <authorList>
            <person name="Nowell W R."/>
        </authorList>
    </citation>
    <scope>NUCLEOTIDE SEQUENCE</scope>
</reference>
<dbReference type="EMBL" id="CAJNOQ010036569">
    <property type="protein sequence ID" value="CAF1604739.1"/>
    <property type="molecule type" value="Genomic_DNA"/>
</dbReference>
<proteinExistence type="predicted"/>
<dbReference type="OrthoDB" id="661148at2759"/>
<dbReference type="AlphaFoldDB" id="A0A816B666"/>
<protein>
    <submittedName>
        <fullName evidence="1">Uncharacterized protein</fullName>
    </submittedName>
</protein>
<evidence type="ECO:0000313" key="1">
    <source>
        <dbReference type="EMBL" id="CAF1604739.1"/>
    </source>
</evidence>
<dbReference type="Proteomes" id="UP000663829">
    <property type="component" value="Unassembled WGS sequence"/>
</dbReference>